<organism evidence="7 8">
    <name type="scientific">Musa balbisiana</name>
    <name type="common">Banana</name>
    <dbReference type="NCBI Taxonomy" id="52838"/>
    <lineage>
        <taxon>Eukaryota</taxon>
        <taxon>Viridiplantae</taxon>
        <taxon>Streptophyta</taxon>
        <taxon>Embryophyta</taxon>
        <taxon>Tracheophyta</taxon>
        <taxon>Spermatophyta</taxon>
        <taxon>Magnoliopsida</taxon>
        <taxon>Liliopsida</taxon>
        <taxon>Zingiberales</taxon>
        <taxon>Musaceae</taxon>
        <taxon>Musa</taxon>
    </lineage>
</organism>
<keyword evidence="8" id="KW-1185">Reference proteome</keyword>
<dbReference type="GO" id="GO:0008270">
    <property type="term" value="F:zinc ion binding"/>
    <property type="evidence" value="ECO:0007669"/>
    <property type="project" value="UniProtKB-KW"/>
</dbReference>
<feature type="compositionally biased region" description="Polar residues" evidence="5">
    <location>
        <begin position="1"/>
        <end position="23"/>
    </location>
</feature>
<feature type="region of interest" description="Disordered" evidence="5">
    <location>
        <begin position="71"/>
        <end position="108"/>
    </location>
</feature>
<dbReference type="InterPro" id="IPR010666">
    <property type="entry name" value="Znf_GRF"/>
</dbReference>
<dbReference type="Pfam" id="PF06839">
    <property type="entry name" value="Zn_ribbon_GRF"/>
    <property type="match status" value="1"/>
</dbReference>
<name>A0A4S8J3Q1_MUSBA</name>
<dbReference type="AlphaFoldDB" id="A0A4S8J3Q1"/>
<evidence type="ECO:0000256" key="4">
    <source>
        <dbReference type="PROSITE-ProRule" id="PRU01343"/>
    </source>
</evidence>
<feature type="domain" description="GRF-type" evidence="6">
    <location>
        <begin position="147"/>
        <end position="191"/>
    </location>
</feature>
<evidence type="ECO:0000256" key="3">
    <source>
        <dbReference type="ARBA" id="ARBA00022833"/>
    </source>
</evidence>
<evidence type="ECO:0000313" key="7">
    <source>
        <dbReference type="EMBL" id="THU55444.1"/>
    </source>
</evidence>
<dbReference type="Proteomes" id="UP000317650">
    <property type="component" value="Chromosome 11"/>
</dbReference>
<evidence type="ECO:0000256" key="1">
    <source>
        <dbReference type="ARBA" id="ARBA00022723"/>
    </source>
</evidence>
<evidence type="ECO:0000256" key="2">
    <source>
        <dbReference type="ARBA" id="ARBA00022771"/>
    </source>
</evidence>
<evidence type="ECO:0000313" key="8">
    <source>
        <dbReference type="Proteomes" id="UP000317650"/>
    </source>
</evidence>
<gene>
    <name evidence="7" type="ORF">C4D60_Mb11t06600</name>
</gene>
<proteinExistence type="predicted"/>
<dbReference type="EMBL" id="PYDT01000007">
    <property type="protein sequence ID" value="THU55444.1"/>
    <property type="molecule type" value="Genomic_DNA"/>
</dbReference>
<sequence>MALSHENQLISSQSHENQLISSQVERREKNQIGRHSRVRDNVEEEEVTKEEPKIVVNADEETLKHGLTFHKAHPGEIREETSQSTEQSDLKNEYANHSSEISGTSIDIHDDKRVSEPCFPVKRENDNFAVQEWQRIQQKMKMTIPICKGHGEPCVSRSVKREGPNRGRLFYVCARAQGTNLHIDFPSLSLLTQRNQ</sequence>
<evidence type="ECO:0000259" key="6">
    <source>
        <dbReference type="PROSITE" id="PS51999"/>
    </source>
</evidence>
<reference evidence="7 8" key="1">
    <citation type="journal article" date="2019" name="Nat. Plants">
        <title>Genome sequencing of Musa balbisiana reveals subgenome evolution and function divergence in polyploid bananas.</title>
        <authorList>
            <person name="Yao X."/>
        </authorList>
    </citation>
    <scope>NUCLEOTIDE SEQUENCE [LARGE SCALE GENOMIC DNA]</scope>
    <source>
        <strain evidence="8">cv. DH-PKW</strain>
        <tissue evidence="7">Leaves</tissue>
    </source>
</reference>
<dbReference type="PROSITE" id="PS51999">
    <property type="entry name" value="ZF_GRF"/>
    <property type="match status" value="1"/>
</dbReference>
<evidence type="ECO:0000256" key="5">
    <source>
        <dbReference type="SAM" id="MobiDB-lite"/>
    </source>
</evidence>
<comment type="caution">
    <text evidence="7">The sequence shown here is derived from an EMBL/GenBank/DDBJ whole genome shotgun (WGS) entry which is preliminary data.</text>
</comment>
<dbReference type="STRING" id="52838.A0A4S8J3Q1"/>
<accession>A0A4S8J3Q1</accession>
<keyword evidence="1" id="KW-0479">Metal-binding</keyword>
<feature type="region of interest" description="Disordered" evidence="5">
    <location>
        <begin position="1"/>
        <end position="51"/>
    </location>
</feature>
<keyword evidence="2 4" id="KW-0863">Zinc-finger</keyword>
<keyword evidence="3" id="KW-0862">Zinc</keyword>
<protein>
    <recommendedName>
        <fullName evidence="6">GRF-type domain-containing protein</fullName>
    </recommendedName>
</protein>
<feature type="compositionally biased region" description="Polar residues" evidence="5">
    <location>
        <begin position="95"/>
        <end position="105"/>
    </location>
</feature>